<sequence>MSNNSHIILGQIIEDQKDELEIDATVSKFFGNFSALQLLKNYELSYEEIEKGDVDGTLDGGIDNLYIFINGDLIDWTSFILDDNTESDESDNLLNKKFIREKYKRNIEIEVVLIQSKLENSFNETAIIKLKSTLTNLLSLENDFEQYSTRYSPCILEAFLVLREIYLTLIPRRCEVLFNIYYTSKGTDVHNNVKAQAIELEQLVCEKLTNTTAKLEFIGAKKLVDLYQKIQDIDFELILVENTISNNTSSYIGLINIKELFKFITDNTNTLIKHIFESNVRDYQGKNNVNSEIANTLRTNITEDFWWLNNGVTILSSKITPTSNKKLTIQNPEIVNGLQTSSEIYRYFKENPTLLTNESINEQRNVLVRLIVPSSDEVRDKIIKATNSQTLIPKSSLRATDPIHRQIETFLKTKNLFYDRRKNFYKNEGKKPKEIISIPFMSQCLISVIMQKPDYARARPSSLLDDDTSYDRLFSENTPLNVYYLLSYYGKKIEDISRTINDLEQSQSSDIKFHLLYSVVALTVRNHRPNKGEIDILTEDSISENISTAIEITKDLYISLGATNKVAKSPKFKDDLIEKVKKYLEENP</sequence>
<reference evidence="3" key="1">
    <citation type="submission" date="2016-10" db="EMBL/GenBank/DDBJ databases">
        <authorList>
            <person name="Varghese N."/>
            <person name="Submissions S."/>
        </authorList>
    </citation>
    <scope>NUCLEOTIDE SEQUENCE [LARGE SCALE GENOMIC DNA]</scope>
    <source>
        <strain evidence="3">ANC 5109</strain>
    </source>
</reference>
<dbReference type="InterPro" id="IPR018891">
    <property type="entry name" value="AIPR_C"/>
</dbReference>
<evidence type="ECO:0000259" key="1">
    <source>
        <dbReference type="Pfam" id="PF10592"/>
    </source>
</evidence>
<protein>
    <submittedName>
        <fullName evidence="2">AIPR protein</fullName>
    </submittedName>
</protein>
<dbReference type="RefSeq" id="WP_092692827.1">
    <property type="nucleotide sequence ID" value="NZ_FNPK01000042.1"/>
</dbReference>
<feature type="domain" description="Abortive phage infection protein C-terminal" evidence="1">
    <location>
        <begin position="276"/>
        <end position="554"/>
    </location>
</feature>
<dbReference type="EMBL" id="FNPK01000042">
    <property type="protein sequence ID" value="SDY86271.1"/>
    <property type="molecule type" value="Genomic_DNA"/>
</dbReference>
<dbReference type="Proteomes" id="UP000199035">
    <property type="component" value="Unassembled WGS sequence"/>
</dbReference>
<evidence type="ECO:0000313" key="2">
    <source>
        <dbReference type="EMBL" id="SDY86271.1"/>
    </source>
</evidence>
<keyword evidence="3" id="KW-1185">Reference proteome</keyword>
<gene>
    <name evidence="2" type="ORF">SAMN05421643_1421</name>
</gene>
<dbReference type="Pfam" id="PF10592">
    <property type="entry name" value="AIPR"/>
    <property type="match status" value="1"/>
</dbReference>
<evidence type="ECO:0000313" key="3">
    <source>
        <dbReference type="Proteomes" id="UP000199035"/>
    </source>
</evidence>
<name>A0A1H3NBD6_9GAMM</name>
<organism evidence="2 3">
    <name type="scientific">Acinetobacter kyonggiensis</name>
    <dbReference type="NCBI Taxonomy" id="595670"/>
    <lineage>
        <taxon>Bacteria</taxon>
        <taxon>Pseudomonadati</taxon>
        <taxon>Pseudomonadota</taxon>
        <taxon>Gammaproteobacteria</taxon>
        <taxon>Moraxellales</taxon>
        <taxon>Moraxellaceae</taxon>
        <taxon>Acinetobacter</taxon>
    </lineage>
</organism>
<proteinExistence type="predicted"/>
<dbReference type="AlphaFoldDB" id="A0A1H3NBD6"/>
<accession>A0A1H3NBD6</accession>
<dbReference type="STRING" id="595670.SAMN05421643_1421"/>